<keyword evidence="4" id="KW-1185">Reference proteome</keyword>
<accession>A0A069RNV3</accession>
<evidence type="ECO:0000313" key="4">
    <source>
        <dbReference type="Proteomes" id="UP000027946"/>
    </source>
</evidence>
<gene>
    <name evidence="3" type="primary">adhE1</name>
    <name evidence="3" type="ORF">CLIT_8c00310</name>
</gene>
<sequence length="149" mass="16637">MVVTNTEDLELLKKIDSVREAQKKFSKYTQEEVDEIFRRAAMAANNSRIKLAKMAAEETGMGLVEDKVIKNHFASEYIYNKYKDEKTCGIIEKDDSFGITKIAEPIGIIAAVVPTTNPTSTAIFKTLIALKTRNGMILSPHPRAKKSTI</sequence>
<dbReference type="EMBL" id="JJMM01000008">
    <property type="protein sequence ID" value="KDR95862.1"/>
    <property type="molecule type" value="Genomic_DNA"/>
</dbReference>
<dbReference type="SUPFAM" id="SSF53720">
    <property type="entry name" value="ALDH-like"/>
    <property type="match status" value="1"/>
</dbReference>
<dbReference type="EC" id="1.1.1.1" evidence="3"/>
<dbReference type="InterPro" id="IPR015590">
    <property type="entry name" value="Aldehyde_DH_dom"/>
</dbReference>
<dbReference type="Gene3D" id="3.40.605.10">
    <property type="entry name" value="Aldehyde Dehydrogenase, Chain A, domain 1"/>
    <property type="match status" value="1"/>
</dbReference>
<dbReference type="eggNOG" id="COG1012">
    <property type="taxonomic scope" value="Bacteria"/>
</dbReference>
<dbReference type="InterPro" id="IPR016162">
    <property type="entry name" value="Ald_DH_N"/>
</dbReference>
<name>A0A069RNV3_PEPLI</name>
<protein>
    <submittedName>
        <fullName evidence="3">Aldehyde-alcohol dehydrogenase AdhE</fullName>
        <ecNumber evidence="3">1.1.1.1</ecNumber>
        <ecNumber evidence="3">1.2.1.10</ecNumber>
    </submittedName>
</protein>
<dbReference type="GO" id="GO:0004022">
    <property type="term" value="F:alcohol dehydrogenase (NAD+) activity"/>
    <property type="evidence" value="ECO:0007669"/>
    <property type="project" value="UniProtKB-EC"/>
</dbReference>
<evidence type="ECO:0000259" key="2">
    <source>
        <dbReference type="Pfam" id="PF00171"/>
    </source>
</evidence>
<dbReference type="GO" id="GO:0008774">
    <property type="term" value="F:acetaldehyde dehydrogenase (acetylating) activity"/>
    <property type="evidence" value="ECO:0007669"/>
    <property type="project" value="UniProtKB-EC"/>
</dbReference>
<keyword evidence="1 3" id="KW-0560">Oxidoreductase</keyword>
<feature type="domain" description="Aldehyde dehydrogenase" evidence="2">
    <location>
        <begin position="12"/>
        <end position="145"/>
    </location>
</feature>
<dbReference type="InterPro" id="IPR016161">
    <property type="entry name" value="Ald_DH/histidinol_DH"/>
</dbReference>
<proteinExistence type="predicted"/>
<evidence type="ECO:0000256" key="1">
    <source>
        <dbReference type="ARBA" id="ARBA00023002"/>
    </source>
</evidence>
<dbReference type="PANTHER" id="PTHR11699">
    <property type="entry name" value="ALDEHYDE DEHYDROGENASE-RELATED"/>
    <property type="match status" value="1"/>
</dbReference>
<dbReference type="AlphaFoldDB" id="A0A069RNV3"/>
<organism evidence="3 4">
    <name type="scientific">Peptoclostridium litorale DSM 5388</name>
    <dbReference type="NCBI Taxonomy" id="1121324"/>
    <lineage>
        <taxon>Bacteria</taxon>
        <taxon>Bacillati</taxon>
        <taxon>Bacillota</taxon>
        <taxon>Clostridia</taxon>
        <taxon>Peptostreptococcales</taxon>
        <taxon>Peptoclostridiaceae</taxon>
        <taxon>Peptoclostridium</taxon>
    </lineage>
</organism>
<evidence type="ECO:0000313" key="3">
    <source>
        <dbReference type="EMBL" id="KDR95862.1"/>
    </source>
</evidence>
<comment type="caution">
    <text evidence="3">The sequence shown here is derived from an EMBL/GenBank/DDBJ whole genome shotgun (WGS) entry which is preliminary data.</text>
</comment>
<reference evidence="3 4" key="1">
    <citation type="submission" date="2014-03" db="EMBL/GenBank/DDBJ databases">
        <title>Genome sequence of Clostridium litorale W6, DSM 5388.</title>
        <authorList>
            <person name="Poehlein A."/>
            <person name="Jagirdar A."/>
            <person name="Khonsari B."/>
            <person name="Chibani C.M."/>
            <person name="Gutierrez Gutierrez D.A."/>
            <person name="Davydova E."/>
            <person name="Alghaithi H.S."/>
            <person name="Nair K.P."/>
            <person name="Dhamotharan K."/>
            <person name="Chandran L."/>
            <person name="G W."/>
            <person name="Daniel R."/>
        </authorList>
    </citation>
    <scope>NUCLEOTIDE SEQUENCE [LARGE SCALE GENOMIC DNA]</scope>
    <source>
        <strain evidence="3 4">W6</strain>
    </source>
</reference>
<dbReference type="STRING" id="1121324.CLIT_8c00310"/>
<dbReference type="EC" id="1.2.1.10" evidence="3"/>
<dbReference type="Proteomes" id="UP000027946">
    <property type="component" value="Unassembled WGS sequence"/>
</dbReference>
<dbReference type="Pfam" id="PF00171">
    <property type="entry name" value="Aldedh"/>
    <property type="match status" value="1"/>
</dbReference>